<evidence type="ECO:0000256" key="1">
    <source>
        <dbReference type="SAM" id="Phobius"/>
    </source>
</evidence>
<dbReference type="AlphaFoldDB" id="A0A2H0MNS7"/>
<gene>
    <name evidence="2" type="ORF">COV64_01935</name>
</gene>
<feature type="transmembrane region" description="Helical" evidence="1">
    <location>
        <begin position="46"/>
        <end position="65"/>
    </location>
</feature>
<proteinExistence type="predicted"/>
<protein>
    <submittedName>
        <fullName evidence="2">Uncharacterized protein</fullName>
    </submittedName>
</protein>
<dbReference type="EMBL" id="PCWI01000044">
    <property type="protein sequence ID" value="PIQ98328.1"/>
    <property type="molecule type" value="Genomic_DNA"/>
</dbReference>
<keyword evidence="1" id="KW-1133">Transmembrane helix</keyword>
<feature type="transmembrane region" description="Helical" evidence="1">
    <location>
        <begin position="101"/>
        <end position="122"/>
    </location>
</feature>
<evidence type="ECO:0000313" key="2">
    <source>
        <dbReference type="EMBL" id="PIQ98328.1"/>
    </source>
</evidence>
<keyword evidence="1" id="KW-0472">Membrane</keyword>
<feature type="transmembrane region" description="Helical" evidence="1">
    <location>
        <begin position="72"/>
        <end position="95"/>
    </location>
</feature>
<keyword evidence="1" id="KW-0812">Transmembrane</keyword>
<organism evidence="2 3">
    <name type="scientific">Candidatus Nealsonbacteria bacterium CG11_big_fil_rev_8_21_14_0_20_39_9</name>
    <dbReference type="NCBI Taxonomy" id="1974715"/>
    <lineage>
        <taxon>Bacteria</taxon>
        <taxon>Candidatus Nealsoniibacteriota</taxon>
    </lineage>
</organism>
<evidence type="ECO:0000313" key="3">
    <source>
        <dbReference type="Proteomes" id="UP000229381"/>
    </source>
</evidence>
<reference evidence="2 3" key="1">
    <citation type="submission" date="2017-09" db="EMBL/GenBank/DDBJ databases">
        <title>Depth-based differentiation of microbial function through sediment-hosted aquifers and enrichment of novel symbionts in the deep terrestrial subsurface.</title>
        <authorList>
            <person name="Probst A.J."/>
            <person name="Ladd B."/>
            <person name="Jarett J.K."/>
            <person name="Geller-Mcgrath D.E."/>
            <person name="Sieber C.M."/>
            <person name="Emerson J.B."/>
            <person name="Anantharaman K."/>
            <person name="Thomas B.C."/>
            <person name="Malmstrom R."/>
            <person name="Stieglmeier M."/>
            <person name="Klingl A."/>
            <person name="Woyke T."/>
            <person name="Ryan C.M."/>
            <person name="Banfield J.F."/>
        </authorList>
    </citation>
    <scope>NUCLEOTIDE SEQUENCE [LARGE SCALE GENOMIC DNA]</scope>
    <source>
        <strain evidence="2">CG11_big_fil_rev_8_21_14_0_20_39_9</strain>
    </source>
</reference>
<name>A0A2H0MNS7_9BACT</name>
<comment type="caution">
    <text evidence="2">The sequence shown here is derived from an EMBL/GenBank/DDBJ whole genome shotgun (WGS) entry which is preliminary data.</text>
</comment>
<dbReference type="Proteomes" id="UP000229381">
    <property type="component" value="Unassembled WGS sequence"/>
</dbReference>
<sequence length="129" mass="13849">MVKLSDTLKGFLGGLIGGAVVDLVYIGLAGPSAFFSFVGITERCDIFLFHTVLGGILGILFVTFLRRLPLLNIWLAGIIWGLICLVVIGGVPAFLTKTITLTTTISGFTVWLIFGFILAATIKFSKPKL</sequence>
<feature type="transmembrane region" description="Helical" evidence="1">
    <location>
        <begin position="12"/>
        <end position="40"/>
    </location>
</feature>
<accession>A0A2H0MNS7</accession>